<dbReference type="AlphaFoldDB" id="A0A0E1NYT0"/>
<proteinExistence type="predicted"/>
<dbReference type="SUPFAM" id="SSF55724">
    <property type="entry name" value="Mog1p/PsbP-like"/>
    <property type="match status" value="1"/>
</dbReference>
<organism evidence="1 2">
    <name type="scientific">Yersinia pestis bv. Antiqua (strain Antiqua)</name>
    <dbReference type="NCBI Taxonomy" id="360102"/>
    <lineage>
        <taxon>Bacteria</taxon>
        <taxon>Pseudomonadati</taxon>
        <taxon>Pseudomonadota</taxon>
        <taxon>Gammaproteobacteria</taxon>
        <taxon>Enterobacterales</taxon>
        <taxon>Yersiniaceae</taxon>
        <taxon>Yersinia</taxon>
    </lineage>
</organism>
<name>A0A0E1NYT0_YERPA</name>
<accession>A0A0E1NYT0</accession>
<protein>
    <recommendedName>
        <fullName evidence="3">DcrB-related protein</fullName>
    </recommendedName>
</protein>
<dbReference type="Proteomes" id="UP000001971">
    <property type="component" value="Chromosome"/>
</dbReference>
<dbReference type="HOGENOM" id="CLU_126902_2_0_6"/>
<sequence>MYYFNEGSLELPEAWRDMTVNVLTSSLDETVGLSFTVSRDTPPWGMGFHEFFDREIGSLSRQLNHYQLLHQDTGEVNNHPSVTAEFCWSSEQGRIHQLMTLVDIAPRVLILTATMVGELTPQQKEHITAIVQTLQINARS</sequence>
<dbReference type="GeneID" id="57975040"/>
<evidence type="ECO:0008006" key="3">
    <source>
        <dbReference type="Google" id="ProtNLM"/>
    </source>
</evidence>
<evidence type="ECO:0000313" key="1">
    <source>
        <dbReference type="EMBL" id="ABG15381.1"/>
    </source>
</evidence>
<evidence type="ECO:0000313" key="2">
    <source>
        <dbReference type="Proteomes" id="UP000001971"/>
    </source>
</evidence>
<dbReference type="RefSeq" id="WP_002213861.1">
    <property type="nucleotide sequence ID" value="NC_008150.1"/>
</dbReference>
<dbReference type="KEGG" id="ypa:YPA_3419"/>
<dbReference type="PATRIC" id="fig|360102.15.peg.2158"/>
<dbReference type="Gene3D" id="3.40.1000.10">
    <property type="entry name" value="Mog1/PsbP, alpha/beta/alpha sandwich"/>
    <property type="match status" value="1"/>
</dbReference>
<dbReference type="InterPro" id="IPR014894">
    <property type="entry name" value="DcrB/EagT6"/>
</dbReference>
<dbReference type="InterPro" id="IPR016123">
    <property type="entry name" value="Mog1/PsbP_a/b/a-sand"/>
</dbReference>
<dbReference type="EMBL" id="CP000308">
    <property type="protein sequence ID" value="ABG15381.1"/>
    <property type="molecule type" value="Genomic_DNA"/>
</dbReference>
<dbReference type="Pfam" id="PF08786">
    <property type="entry name" value="DcrB"/>
    <property type="match status" value="1"/>
</dbReference>
<reference evidence="1 2" key="1">
    <citation type="journal article" date="2006" name="J. Bacteriol.">
        <title>Complete genome sequence of Yersinia pestis strains Antiqua and Nepal516: evidence of gene reduction in an emerging pathogen.</title>
        <authorList>
            <person name="Chain P.S."/>
            <person name="Hu P."/>
            <person name="Malfatti S.A."/>
            <person name="Radnedge L."/>
            <person name="Larimer F."/>
            <person name="Vergez L.M."/>
            <person name="Worsham P."/>
            <person name="Chu M.C."/>
            <person name="Andersen G.L."/>
        </authorList>
    </citation>
    <scope>NUCLEOTIDE SEQUENCE [LARGE SCALE GENOMIC DNA]</scope>
    <source>
        <strain evidence="1 2">Antiqua</strain>
    </source>
</reference>
<gene>
    <name evidence="1" type="ordered locus">YPA_3419</name>
</gene>